<reference evidence="1" key="1">
    <citation type="journal article" date="2022" name="Int. J. Mol. Sci.">
        <title>Draft Genome of Tanacetum Coccineum: Genomic Comparison of Closely Related Tanacetum-Family Plants.</title>
        <authorList>
            <person name="Yamashiro T."/>
            <person name="Shiraishi A."/>
            <person name="Nakayama K."/>
            <person name="Satake H."/>
        </authorList>
    </citation>
    <scope>NUCLEOTIDE SEQUENCE</scope>
</reference>
<evidence type="ECO:0000313" key="2">
    <source>
        <dbReference type="Proteomes" id="UP001151760"/>
    </source>
</evidence>
<sequence>MSTSGAYDHEAGSSCAKCSRNVETMEEALLPDVHHEFLEWRGCSREAKSRYNSRRLGLYHDDELEEEGFDTYFQGGLRSNEKFNAREYRERISLDRDLHLSRSSITSVRFSILRVLHKMITYGLCQRTTGYEKIKRNDLWLLSMFEDRHQNGDLDRTTLRELIDSKDRLIPDIPVDDVPRVAAQRAPRVQRASMHDLYERMGSMEIR</sequence>
<reference evidence="1" key="2">
    <citation type="submission" date="2022-01" db="EMBL/GenBank/DDBJ databases">
        <authorList>
            <person name="Yamashiro T."/>
            <person name="Shiraishi A."/>
            <person name="Satake H."/>
            <person name="Nakayama K."/>
        </authorList>
    </citation>
    <scope>NUCLEOTIDE SEQUENCE</scope>
</reference>
<protein>
    <submittedName>
        <fullName evidence="1">Uncharacterized protein</fullName>
    </submittedName>
</protein>
<gene>
    <name evidence="1" type="ORF">Tco_1043127</name>
</gene>
<proteinExistence type="predicted"/>
<dbReference type="Proteomes" id="UP001151760">
    <property type="component" value="Unassembled WGS sequence"/>
</dbReference>
<name>A0ABQ5GND3_9ASTR</name>
<dbReference type="EMBL" id="BQNB010018621">
    <property type="protein sequence ID" value="GJT76402.1"/>
    <property type="molecule type" value="Genomic_DNA"/>
</dbReference>
<evidence type="ECO:0000313" key="1">
    <source>
        <dbReference type="EMBL" id="GJT76402.1"/>
    </source>
</evidence>
<comment type="caution">
    <text evidence="1">The sequence shown here is derived from an EMBL/GenBank/DDBJ whole genome shotgun (WGS) entry which is preliminary data.</text>
</comment>
<organism evidence="1 2">
    <name type="scientific">Tanacetum coccineum</name>
    <dbReference type="NCBI Taxonomy" id="301880"/>
    <lineage>
        <taxon>Eukaryota</taxon>
        <taxon>Viridiplantae</taxon>
        <taxon>Streptophyta</taxon>
        <taxon>Embryophyta</taxon>
        <taxon>Tracheophyta</taxon>
        <taxon>Spermatophyta</taxon>
        <taxon>Magnoliopsida</taxon>
        <taxon>eudicotyledons</taxon>
        <taxon>Gunneridae</taxon>
        <taxon>Pentapetalae</taxon>
        <taxon>asterids</taxon>
        <taxon>campanulids</taxon>
        <taxon>Asterales</taxon>
        <taxon>Asteraceae</taxon>
        <taxon>Asteroideae</taxon>
        <taxon>Anthemideae</taxon>
        <taxon>Anthemidinae</taxon>
        <taxon>Tanacetum</taxon>
    </lineage>
</organism>
<keyword evidence="2" id="KW-1185">Reference proteome</keyword>
<accession>A0ABQ5GND3</accession>